<evidence type="ECO:0008006" key="4">
    <source>
        <dbReference type="Google" id="ProtNLM"/>
    </source>
</evidence>
<proteinExistence type="predicted"/>
<evidence type="ECO:0000313" key="2">
    <source>
        <dbReference type="EMBL" id="GJF10462.1"/>
    </source>
</evidence>
<organism evidence="2 3">
    <name type="scientific">Mycolicibacterium cyprinidarum</name>
    <dbReference type="NCBI Taxonomy" id="2860311"/>
    <lineage>
        <taxon>Bacteria</taxon>
        <taxon>Bacillati</taxon>
        <taxon>Actinomycetota</taxon>
        <taxon>Actinomycetes</taxon>
        <taxon>Mycobacteriales</taxon>
        <taxon>Mycobacteriaceae</taxon>
        <taxon>Mycolicibacterium</taxon>
    </lineage>
</organism>
<evidence type="ECO:0000313" key="3">
    <source>
        <dbReference type="Proteomes" id="UP001060504"/>
    </source>
</evidence>
<gene>
    <name evidence="2" type="ORF">NGTWS1702_35560</name>
</gene>
<name>A0ABQ4V785_9MYCO</name>
<sequence length="72" mass="7150">MSALPDSVGTSNVMSPNSPGPAPSSSALMCAAAIGLTNKAVATVITTPTAMRSNVINVSGLPLRDGLVTNPR</sequence>
<reference evidence="2 3" key="1">
    <citation type="submission" date="2021-08" db="EMBL/GenBank/DDBJ databases">
        <title>Draft genome sequence of Mycolicibacterium sp. NGTWS1702 strain.</title>
        <authorList>
            <person name="Matsumoto M."/>
            <person name="Tang B.C.C."/>
            <person name="Machida Y."/>
            <person name="Matoyama H."/>
            <person name="Kishihara T."/>
            <person name="Sato S."/>
            <person name="Kondo I."/>
            <person name="Sano M."/>
            <person name="Kato G."/>
        </authorList>
    </citation>
    <scope>NUCLEOTIDE SEQUENCE [LARGE SCALE GENOMIC DNA]</scope>
    <source>
        <strain evidence="2 3">NGTWSNA01</strain>
    </source>
</reference>
<dbReference type="EMBL" id="BPRH01003725">
    <property type="protein sequence ID" value="GJF10462.1"/>
    <property type="molecule type" value="Genomic_DNA"/>
</dbReference>
<keyword evidence="3" id="KW-1185">Reference proteome</keyword>
<evidence type="ECO:0000256" key="1">
    <source>
        <dbReference type="SAM" id="MobiDB-lite"/>
    </source>
</evidence>
<dbReference type="Proteomes" id="UP001060504">
    <property type="component" value="Unassembled WGS sequence"/>
</dbReference>
<protein>
    <recommendedName>
        <fullName evidence="4">PPE family C-terminal domain-containing protein</fullName>
    </recommendedName>
</protein>
<accession>A0ABQ4V785</accession>
<comment type="caution">
    <text evidence="2">The sequence shown here is derived from an EMBL/GenBank/DDBJ whole genome shotgun (WGS) entry which is preliminary data.</text>
</comment>
<feature type="region of interest" description="Disordered" evidence="1">
    <location>
        <begin position="1"/>
        <end position="25"/>
    </location>
</feature>